<accession>A0A506PQQ8</accession>
<comment type="caution">
    <text evidence="1">The sequence shown here is derived from an EMBL/GenBank/DDBJ whole genome shotgun (WGS) entry which is preliminary data.</text>
</comment>
<organism evidence="1 2">
    <name type="scientific">Paucihalobacter ruber</name>
    <dbReference type="NCBI Taxonomy" id="2567861"/>
    <lineage>
        <taxon>Bacteria</taxon>
        <taxon>Pseudomonadati</taxon>
        <taxon>Bacteroidota</taxon>
        <taxon>Flavobacteriia</taxon>
        <taxon>Flavobacteriales</taxon>
        <taxon>Flavobacteriaceae</taxon>
        <taxon>Paucihalobacter</taxon>
    </lineage>
</organism>
<dbReference type="RefSeq" id="WP_140988617.1">
    <property type="nucleotide sequence ID" value="NZ_VHIQ01000001.1"/>
</dbReference>
<dbReference type="AlphaFoldDB" id="A0A506PQQ8"/>
<dbReference type="Proteomes" id="UP000317332">
    <property type="component" value="Unassembled WGS sequence"/>
</dbReference>
<gene>
    <name evidence="1" type="ORF">FJ651_01470</name>
</gene>
<evidence type="ECO:0000313" key="2">
    <source>
        <dbReference type="Proteomes" id="UP000317332"/>
    </source>
</evidence>
<reference evidence="1 2" key="1">
    <citation type="submission" date="2019-06" db="EMBL/GenBank/DDBJ databases">
        <title>Flavobacteriaceae Paucihalobacterium erythroidium CWB-1, complete genome.</title>
        <authorList>
            <person name="Wu S."/>
        </authorList>
    </citation>
    <scope>NUCLEOTIDE SEQUENCE [LARGE SCALE GENOMIC DNA]</scope>
    <source>
        <strain evidence="1 2">CWB-1</strain>
    </source>
</reference>
<dbReference type="EMBL" id="VHIQ01000001">
    <property type="protein sequence ID" value="TPV35607.1"/>
    <property type="molecule type" value="Genomic_DNA"/>
</dbReference>
<keyword evidence="2" id="KW-1185">Reference proteome</keyword>
<proteinExistence type="predicted"/>
<name>A0A506PQQ8_9FLAO</name>
<dbReference type="OrthoDB" id="9809066at2"/>
<protein>
    <recommendedName>
        <fullName evidence="3">Transporter</fullName>
    </recommendedName>
</protein>
<evidence type="ECO:0008006" key="3">
    <source>
        <dbReference type="Google" id="ProtNLM"/>
    </source>
</evidence>
<sequence>MKKIIITIFCVITTLATAQEVEKLEAAELAKKLANPIASLISVPFQNNTDLGIGELNGSRNTLNIQPVVPISVTDNLNLITRWVQPVISQYNITGEGNHEFGLGDAVISAFLSPSNSKGGLTWGAGPVFLVPTGTNSFLTAEKFGIGPTAIALYQSNGITIGALVNQIWSVAGDDNRIDVNQLFFQPFFTYNWKSGAGLGANLEVTQNWETSNTSVWLNPVISGLSSLGNLKTQFLFGPRINLAAANGAKADFGIRAGFVFLFAK</sequence>
<evidence type="ECO:0000313" key="1">
    <source>
        <dbReference type="EMBL" id="TPV35607.1"/>
    </source>
</evidence>